<organism evidence="2 3">
    <name type="scientific">Pseudarthrobacter chlorophenolicus (strain ATCC 700700 / DSM 12829 / CIP 107037 / JCM 12360 / KCTC 9906 / NCIMB 13794 / A6)</name>
    <name type="common">Arthrobacter chlorophenolicus</name>
    <dbReference type="NCBI Taxonomy" id="452863"/>
    <lineage>
        <taxon>Bacteria</taxon>
        <taxon>Bacillati</taxon>
        <taxon>Actinomycetota</taxon>
        <taxon>Actinomycetes</taxon>
        <taxon>Micrococcales</taxon>
        <taxon>Micrococcaceae</taxon>
        <taxon>Pseudarthrobacter</taxon>
    </lineage>
</organism>
<feature type="compositionally biased region" description="Polar residues" evidence="1">
    <location>
        <begin position="44"/>
        <end position="53"/>
    </location>
</feature>
<gene>
    <name evidence="2" type="ordered locus">Achl_3829</name>
</gene>
<dbReference type="Proteomes" id="UP000002505">
    <property type="component" value="Chromosome"/>
</dbReference>
<evidence type="ECO:0000256" key="1">
    <source>
        <dbReference type="SAM" id="MobiDB-lite"/>
    </source>
</evidence>
<dbReference type="HOGENOM" id="CLU_3058017_0_0_11"/>
<evidence type="ECO:0000313" key="2">
    <source>
        <dbReference type="EMBL" id="ACL41782.1"/>
    </source>
</evidence>
<proteinExistence type="predicted"/>
<reference evidence="2" key="1">
    <citation type="submission" date="2009-01" db="EMBL/GenBank/DDBJ databases">
        <title>Complete sequence of chromosome of Arthrobacter chlorophenolicus A6.</title>
        <authorList>
            <consortium name="US DOE Joint Genome Institute"/>
            <person name="Lucas S."/>
            <person name="Copeland A."/>
            <person name="Lapidus A."/>
            <person name="Glavina del Rio T."/>
            <person name="Tice H."/>
            <person name="Bruce D."/>
            <person name="Goodwin L."/>
            <person name="Pitluck S."/>
            <person name="Goltsman E."/>
            <person name="Clum A."/>
            <person name="Larimer F."/>
            <person name="Land M."/>
            <person name="Hauser L."/>
            <person name="Kyrpides N."/>
            <person name="Mikhailova N."/>
            <person name="Jansson J."/>
            <person name="Richardson P."/>
        </authorList>
    </citation>
    <scope>NUCLEOTIDE SEQUENCE [LARGE SCALE GENOMIC DNA]</scope>
    <source>
        <strain evidence="2">A6</strain>
    </source>
</reference>
<feature type="region of interest" description="Disordered" evidence="1">
    <location>
        <begin position="1"/>
        <end position="53"/>
    </location>
</feature>
<accession>B8H7X9</accession>
<name>B8H7X9_PSECP</name>
<evidence type="ECO:0000313" key="3">
    <source>
        <dbReference type="Proteomes" id="UP000002505"/>
    </source>
</evidence>
<protein>
    <submittedName>
        <fullName evidence="2">Uncharacterized protein</fullName>
    </submittedName>
</protein>
<feature type="compositionally biased region" description="Polar residues" evidence="1">
    <location>
        <begin position="20"/>
        <end position="33"/>
    </location>
</feature>
<dbReference type="RefSeq" id="WP_015938975.1">
    <property type="nucleotide sequence ID" value="NC_011886.1"/>
</dbReference>
<keyword evidence="3" id="KW-1185">Reference proteome</keyword>
<dbReference type="EMBL" id="CP001341">
    <property type="protein sequence ID" value="ACL41782.1"/>
    <property type="molecule type" value="Genomic_DNA"/>
</dbReference>
<dbReference type="AlphaFoldDB" id="B8H7X9"/>
<sequence>MVPPYGTQASSWKPHWQRHTGGSFTGTNPSGSNEYPMAARPSAGVTSSMGVPQ</sequence>
<dbReference type="KEGG" id="ach:Achl_3829"/>